<dbReference type="EMBL" id="CADEBC010000428">
    <property type="protein sequence ID" value="CAB3230800.1"/>
    <property type="molecule type" value="Genomic_DNA"/>
</dbReference>
<comment type="caution">
    <text evidence="1">The sequence shown here is derived from an EMBL/GenBank/DDBJ whole genome shotgun (WGS) entry which is preliminary data.</text>
</comment>
<organism evidence="1 2">
    <name type="scientific">Arctia plantaginis</name>
    <name type="common">Wood tiger moth</name>
    <name type="synonym">Phalaena plantaginis</name>
    <dbReference type="NCBI Taxonomy" id="874455"/>
    <lineage>
        <taxon>Eukaryota</taxon>
        <taxon>Metazoa</taxon>
        <taxon>Ecdysozoa</taxon>
        <taxon>Arthropoda</taxon>
        <taxon>Hexapoda</taxon>
        <taxon>Insecta</taxon>
        <taxon>Pterygota</taxon>
        <taxon>Neoptera</taxon>
        <taxon>Endopterygota</taxon>
        <taxon>Lepidoptera</taxon>
        <taxon>Glossata</taxon>
        <taxon>Ditrysia</taxon>
        <taxon>Noctuoidea</taxon>
        <taxon>Erebidae</taxon>
        <taxon>Arctiinae</taxon>
        <taxon>Arctia</taxon>
    </lineage>
</organism>
<dbReference type="AlphaFoldDB" id="A0A8S0ZCW7"/>
<reference evidence="1 2" key="1">
    <citation type="submission" date="2020-04" db="EMBL/GenBank/DDBJ databases">
        <authorList>
            <person name="Wallbank WR R."/>
            <person name="Pardo Diaz C."/>
            <person name="Kozak K."/>
            <person name="Martin S."/>
            <person name="Jiggins C."/>
            <person name="Moest M."/>
            <person name="Warren A I."/>
            <person name="Byers J.R.P. K."/>
            <person name="Montejo-Kovacevich G."/>
            <person name="Yen C E."/>
        </authorList>
    </citation>
    <scope>NUCLEOTIDE SEQUENCE [LARGE SCALE GENOMIC DNA]</scope>
</reference>
<evidence type="ECO:0000313" key="2">
    <source>
        <dbReference type="Proteomes" id="UP000494106"/>
    </source>
</evidence>
<sequence length="91" mass="9967">MRCSALGGGLYRERIVGTHRAVEFPHAPPVRSSCRRGVRGDTRSSRVRAVNNRAPHAATLGLGNCRCCGFYANSLLSNLGLFWIGPCIDFY</sequence>
<protein>
    <submittedName>
        <fullName evidence="1">Uncharacterized protein</fullName>
    </submittedName>
</protein>
<keyword evidence="2" id="KW-1185">Reference proteome</keyword>
<name>A0A8S0ZCW7_ARCPL</name>
<dbReference type="Proteomes" id="UP000494106">
    <property type="component" value="Unassembled WGS sequence"/>
</dbReference>
<proteinExistence type="predicted"/>
<gene>
    <name evidence="1" type="ORF">APLA_LOCUS4356</name>
</gene>
<dbReference type="OrthoDB" id="7447115at2759"/>
<accession>A0A8S0ZCW7</accession>
<evidence type="ECO:0000313" key="1">
    <source>
        <dbReference type="EMBL" id="CAB3230800.1"/>
    </source>
</evidence>